<evidence type="ECO:0000313" key="5">
    <source>
        <dbReference type="Proteomes" id="UP001374535"/>
    </source>
</evidence>
<dbReference type="InterPro" id="IPR000555">
    <property type="entry name" value="JAMM/MPN+_dom"/>
</dbReference>
<organism evidence="4 5">
    <name type="scientific">Vigna mungo</name>
    <name type="common">Black gram</name>
    <name type="synonym">Phaseolus mungo</name>
    <dbReference type="NCBI Taxonomy" id="3915"/>
    <lineage>
        <taxon>Eukaryota</taxon>
        <taxon>Viridiplantae</taxon>
        <taxon>Streptophyta</taxon>
        <taxon>Embryophyta</taxon>
        <taxon>Tracheophyta</taxon>
        <taxon>Spermatophyta</taxon>
        <taxon>Magnoliopsida</taxon>
        <taxon>eudicotyledons</taxon>
        <taxon>Gunneridae</taxon>
        <taxon>Pentapetalae</taxon>
        <taxon>rosids</taxon>
        <taxon>fabids</taxon>
        <taxon>Fabales</taxon>
        <taxon>Fabaceae</taxon>
        <taxon>Papilionoideae</taxon>
        <taxon>50 kb inversion clade</taxon>
        <taxon>NPAAA clade</taxon>
        <taxon>indigoferoid/millettioid clade</taxon>
        <taxon>Phaseoleae</taxon>
        <taxon>Vigna</taxon>
    </lineage>
</organism>
<feature type="region of interest" description="Disordered" evidence="1">
    <location>
        <begin position="1"/>
        <end position="50"/>
    </location>
</feature>
<evidence type="ECO:0000259" key="3">
    <source>
        <dbReference type="Pfam" id="PF01398"/>
    </source>
</evidence>
<dbReference type="EMBL" id="CP144698">
    <property type="protein sequence ID" value="WVZ16448.1"/>
    <property type="molecule type" value="Genomic_DNA"/>
</dbReference>
<reference evidence="4 5" key="1">
    <citation type="journal article" date="2023" name="Life. Sci Alliance">
        <title>Evolutionary insights into 3D genome organization and epigenetic landscape of Vigna mungo.</title>
        <authorList>
            <person name="Junaid A."/>
            <person name="Singh B."/>
            <person name="Bhatia S."/>
        </authorList>
    </citation>
    <scope>NUCLEOTIDE SEQUENCE [LARGE SCALE GENOMIC DNA]</scope>
    <source>
        <strain evidence="4">Urdbean</strain>
    </source>
</reference>
<dbReference type="Proteomes" id="UP001374535">
    <property type="component" value="Chromosome 3"/>
</dbReference>
<evidence type="ECO:0000256" key="2">
    <source>
        <dbReference type="SAM" id="Phobius"/>
    </source>
</evidence>
<proteinExistence type="predicted"/>
<dbReference type="Gene3D" id="3.40.140.10">
    <property type="entry name" value="Cytidine Deaminase, domain 2"/>
    <property type="match status" value="1"/>
</dbReference>
<dbReference type="GO" id="GO:0008237">
    <property type="term" value="F:metallopeptidase activity"/>
    <property type="evidence" value="ECO:0007669"/>
    <property type="project" value="InterPro"/>
</dbReference>
<keyword evidence="2" id="KW-1133">Transmembrane helix</keyword>
<sequence>MDYAPSGKDSPPKTKSRAVGVDNPMDYKPSGNDSLPQSPMDYKPSRGSQSPMDCHLNGKGTFGHSASQVFGHSTSLVFSHSASLAFIHSASQVFGHIAFAVSEFSEENGVYEEYHSISLAVSKFSIRVSYFPLFEDSFLVGAYLRSKGLNQICNLLALMTGTTNLRIRLFLLSLHSDAILGLGFRLRIWISGLSLLVSFINGTKMNELKVVHDLGVYLERSFVQLQFVSCLCLISGFMLYAFVAGPCIVILKIIKHCKYHSPSLVIGQLLGLNIGSVLEVTNCFPFPVMESVLRTKWKSMKGVSTSTKDFQAFSYFPLSLRRHWTSHKESWSKKMEELDGA</sequence>
<feature type="domain" description="JAB1/MPN/MOV34 metalloenzyme" evidence="3">
    <location>
        <begin position="249"/>
        <end position="292"/>
    </location>
</feature>
<keyword evidence="2" id="KW-0812">Transmembrane</keyword>
<keyword evidence="2" id="KW-0472">Membrane</keyword>
<protein>
    <recommendedName>
        <fullName evidence="3">JAB1/MPN/MOV34 metalloenzyme domain-containing protein</fullName>
    </recommendedName>
</protein>
<dbReference type="Pfam" id="PF01398">
    <property type="entry name" value="JAB"/>
    <property type="match status" value="1"/>
</dbReference>
<dbReference type="AlphaFoldDB" id="A0AAQ3NY14"/>
<gene>
    <name evidence="4" type="ORF">V8G54_009430</name>
</gene>
<accession>A0AAQ3NY14</accession>
<keyword evidence="5" id="KW-1185">Reference proteome</keyword>
<feature type="transmembrane region" description="Helical" evidence="2">
    <location>
        <begin position="223"/>
        <end position="251"/>
    </location>
</feature>
<evidence type="ECO:0000313" key="4">
    <source>
        <dbReference type="EMBL" id="WVZ16448.1"/>
    </source>
</evidence>
<evidence type="ECO:0000256" key="1">
    <source>
        <dbReference type="SAM" id="MobiDB-lite"/>
    </source>
</evidence>
<name>A0AAQ3NY14_VIGMU</name>
<feature type="transmembrane region" description="Helical" evidence="2">
    <location>
        <begin position="186"/>
        <end position="203"/>
    </location>
</feature>